<dbReference type="InterPro" id="IPR041490">
    <property type="entry name" value="KstR2_TetR_C"/>
</dbReference>
<dbReference type="SUPFAM" id="SSF48498">
    <property type="entry name" value="Tetracyclin repressor-like, C-terminal domain"/>
    <property type="match status" value="1"/>
</dbReference>
<feature type="region of interest" description="Disordered" evidence="5">
    <location>
        <begin position="1"/>
        <end position="25"/>
    </location>
</feature>
<evidence type="ECO:0000256" key="3">
    <source>
        <dbReference type="ARBA" id="ARBA00023163"/>
    </source>
</evidence>
<name>A0ABX1JC33_9PSEU</name>
<reference evidence="7 8" key="1">
    <citation type="submission" date="2020-04" db="EMBL/GenBank/DDBJ databases">
        <title>Novel species.</title>
        <authorList>
            <person name="Teo W.F.A."/>
            <person name="Lipun K."/>
            <person name="Srisuk N."/>
            <person name="Duangmal K."/>
        </authorList>
    </citation>
    <scope>NUCLEOTIDE SEQUENCE [LARGE SCALE GENOMIC DNA]</scope>
    <source>
        <strain evidence="7 8">K13G38</strain>
    </source>
</reference>
<dbReference type="SUPFAM" id="SSF46689">
    <property type="entry name" value="Homeodomain-like"/>
    <property type="match status" value="1"/>
</dbReference>
<evidence type="ECO:0000256" key="5">
    <source>
        <dbReference type="SAM" id="MobiDB-lite"/>
    </source>
</evidence>
<dbReference type="PRINTS" id="PR00455">
    <property type="entry name" value="HTHTETR"/>
</dbReference>
<feature type="compositionally biased region" description="Basic and acidic residues" evidence="5">
    <location>
        <begin position="1"/>
        <end position="11"/>
    </location>
</feature>
<dbReference type="Gene3D" id="1.10.10.60">
    <property type="entry name" value="Homeodomain-like"/>
    <property type="match status" value="1"/>
</dbReference>
<dbReference type="PANTHER" id="PTHR30055:SF234">
    <property type="entry name" value="HTH-TYPE TRANSCRIPTIONAL REGULATOR BETI"/>
    <property type="match status" value="1"/>
</dbReference>
<dbReference type="Pfam" id="PF17932">
    <property type="entry name" value="TetR_C_24"/>
    <property type="match status" value="1"/>
</dbReference>
<gene>
    <name evidence="7" type="ORF">HFP15_30615</name>
</gene>
<evidence type="ECO:0000313" key="7">
    <source>
        <dbReference type="EMBL" id="NKQ57233.1"/>
    </source>
</evidence>
<dbReference type="InterPro" id="IPR009057">
    <property type="entry name" value="Homeodomain-like_sf"/>
</dbReference>
<accession>A0ABX1JC33</accession>
<feature type="DNA-binding region" description="H-T-H motif" evidence="4">
    <location>
        <begin position="48"/>
        <end position="67"/>
    </location>
</feature>
<sequence>MSSDSRAEAAPRRRPGRPRKDQPDPERFAEILAGAAEVFLARGYDASTIQQVADTVGMLKGSLYHYVRTKEDLLYVILQRTYAAALSEMRRVLEERAGADALELLAAFVETHIRFTIANFAAVSIQFRELRTLSEARRAEITAEGDKYTALLRDLLQRGVEEGTIGADIDLPLASWSILGQLNAMTQWYRNPGRLSIDELVAAFVGMIVSSVVSDRRSAEAGGPASLRASFTPGR</sequence>
<dbReference type="Pfam" id="PF00440">
    <property type="entry name" value="TetR_N"/>
    <property type="match status" value="1"/>
</dbReference>
<dbReference type="PANTHER" id="PTHR30055">
    <property type="entry name" value="HTH-TYPE TRANSCRIPTIONAL REGULATOR RUTR"/>
    <property type="match status" value="1"/>
</dbReference>
<organism evidence="7 8">
    <name type="scientific">Amycolatopsis acididurans</name>
    <dbReference type="NCBI Taxonomy" id="2724524"/>
    <lineage>
        <taxon>Bacteria</taxon>
        <taxon>Bacillati</taxon>
        <taxon>Actinomycetota</taxon>
        <taxon>Actinomycetes</taxon>
        <taxon>Pseudonocardiales</taxon>
        <taxon>Pseudonocardiaceae</taxon>
        <taxon>Amycolatopsis</taxon>
    </lineage>
</organism>
<evidence type="ECO:0000313" key="8">
    <source>
        <dbReference type="Proteomes" id="UP000715441"/>
    </source>
</evidence>
<keyword evidence="1" id="KW-0805">Transcription regulation</keyword>
<protein>
    <submittedName>
        <fullName evidence="7">TetR/AcrR family transcriptional regulator</fullName>
    </submittedName>
</protein>
<dbReference type="Proteomes" id="UP000715441">
    <property type="component" value="Unassembled WGS sequence"/>
</dbReference>
<keyword evidence="8" id="KW-1185">Reference proteome</keyword>
<dbReference type="Gene3D" id="1.10.357.10">
    <property type="entry name" value="Tetracycline Repressor, domain 2"/>
    <property type="match status" value="1"/>
</dbReference>
<evidence type="ECO:0000256" key="1">
    <source>
        <dbReference type="ARBA" id="ARBA00023015"/>
    </source>
</evidence>
<feature type="domain" description="HTH tetR-type" evidence="6">
    <location>
        <begin position="25"/>
        <end position="85"/>
    </location>
</feature>
<dbReference type="InterPro" id="IPR050109">
    <property type="entry name" value="HTH-type_TetR-like_transc_reg"/>
</dbReference>
<evidence type="ECO:0000256" key="4">
    <source>
        <dbReference type="PROSITE-ProRule" id="PRU00335"/>
    </source>
</evidence>
<dbReference type="InterPro" id="IPR036271">
    <property type="entry name" value="Tet_transcr_reg_TetR-rel_C_sf"/>
</dbReference>
<dbReference type="PROSITE" id="PS50977">
    <property type="entry name" value="HTH_TETR_2"/>
    <property type="match status" value="1"/>
</dbReference>
<keyword evidence="3" id="KW-0804">Transcription</keyword>
<dbReference type="RefSeq" id="WP_168520261.1">
    <property type="nucleotide sequence ID" value="NZ_JAAXLS010000033.1"/>
</dbReference>
<evidence type="ECO:0000259" key="6">
    <source>
        <dbReference type="PROSITE" id="PS50977"/>
    </source>
</evidence>
<keyword evidence="2 4" id="KW-0238">DNA-binding</keyword>
<evidence type="ECO:0000256" key="2">
    <source>
        <dbReference type="ARBA" id="ARBA00023125"/>
    </source>
</evidence>
<dbReference type="InterPro" id="IPR001647">
    <property type="entry name" value="HTH_TetR"/>
</dbReference>
<comment type="caution">
    <text evidence="7">The sequence shown here is derived from an EMBL/GenBank/DDBJ whole genome shotgun (WGS) entry which is preliminary data.</text>
</comment>
<proteinExistence type="predicted"/>
<dbReference type="EMBL" id="JAAXLS010000033">
    <property type="protein sequence ID" value="NKQ57233.1"/>
    <property type="molecule type" value="Genomic_DNA"/>
</dbReference>